<evidence type="ECO:0008006" key="3">
    <source>
        <dbReference type="Google" id="ProtNLM"/>
    </source>
</evidence>
<evidence type="ECO:0000313" key="1">
    <source>
        <dbReference type="EMBL" id="MFN0254145.1"/>
    </source>
</evidence>
<protein>
    <recommendedName>
        <fullName evidence="3">DUF4265 domain-containing protein</fullName>
    </recommendedName>
</protein>
<gene>
    <name evidence="1" type="ORF">E6A44_001070</name>
</gene>
<accession>A0ABW9J1Y6</accession>
<dbReference type="EMBL" id="SSHJ02000001">
    <property type="protein sequence ID" value="MFN0254145.1"/>
    <property type="molecule type" value="Genomic_DNA"/>
</dbReference>
<keyword evidence="2" id="KW-1185">Reference proteome</keyword>
<sequence>MDNKLKPYCTIIGETIVTVVVFGDELADLYGYEMDAGDPFWYISGTDAWFEKQDVNDETFLVAKTYNKDYFSVPVDQKALDLLAVKNGVLVLLPNAPLKAEDIKQTTDLEELREWMNTEIGEDEIEGVIYCFYTEEDKKKYHEQ</sequence>
<proteinExistence type="predicted"/>
<evidence type="ECO:0000313" key="2">
    <source>
        <dbReference type="Proteomes" id="UP001517247"/>
    </source>
</evidence>
<reference evidence="1 2" key="1">
    <citation type="submission" date="2024-12" db="EMBL/GenBank/DDBJ databases">
        <authorList>
            <person name="Hu S."/>
        </authorList>
    </citation>
    <scope>NUCLEOTIDE SEQUENCE [LARGE SCALE GENOMIC DNA]</scope>
    <source>
        <strain evidence="1 2">THG-T11</strain>
    </source>
</reference>
<comment type="caution">
    <text evidence="1">The sequence shown here is derived from an EMBL/GenBank/DDBJ whole genome shotgun (WGS) entry which is preliminary data.</text>
</comment>
<dbReference type="RefSeq" id="WP_138721324.1">
    <property type="nucleotide sequence ID" value="NZ_SSHJ02000001.1"/>
</dbReference>
<organism evidence="1 2">
    <name type="scientific">Pedobacter ureilyticus</name>
    <dbReference type="NCBI Taxonomy" id="1393051"/>
    <lineage>
        <taxon>Bacteria</taxon>
        <taxon>Pseudomonadati</taxon>
        <taxon>Bacteroidota</taxon>
        <taxon>Sphingobacteriia</taxon>
        <taxon>Sphingobacteriales</taxon>
        <taxon>Sphingobacteriaceae</taxon>
        <taxon>Pedobacter</taxon>
    </lineage>
</organism>
<dbReference type="Proteomes" id="UP001517247">
    <property type="component" value="Unassembled WGS sequence"/>
</dbReference>
<name>A0ABW9J1Y6_9SPHI</name>